<evidence type="ECO:0000313" key="1">
    <source>
        <dbReference type="EMBL" id="KAK8785504.1"/>
    </source>
</evidence>
<name>A0AAQ4FE02_AMBAM</name>
<dbReference type="EMBL" id="JARKHS020003515">
    <property type="protein sequence ID" value="KAK8785504.1"/>
    <property type="molecule type" value="Genomic_DNA"/>
</dbReference>
<gene>
    <name evidence="1" type="ORF">V5799_008133</name>
</gene>
<evidence type="ECO:0000313" key="2">
    <source>
        <dbReference type="Proteomes" id="UP001321473"/>
    </source>
</evidence>
<sequence>MFRDALQDDSTFAAQFANSVFLVYGPITEEFGKECVELLSQGRKIRRIVAEGHLDMSANEVYNIEDVSVSSEVADVPEPDCSAVESYDALDICTSSQATDMTLESKVFLTHTMRAHMQAPGSVIPLVQHSSGGHPREHRKSTEICVLAPHPCSMKPTRQRLHWRPPC</sequence>
<comment type="caution">
    <text evidence="1">The sequence shown here is derived from an EMBL/GenBank/DDBJ whole genome shotgun (WGS) entry which is preliminary data.</text>
</comment>
<reference evidence="1 2" key="1">
    <citation type="journal article" date="2023" name="Arcadia Sci">
        <title>De novo assembly of a long-read Amblyomma americanum tick genome.</title>
        <authorList>
            <person name="Chou S."/>
            <person name="Poskanzer K.E."/>
            <person name="Rollins M."/>
            <person name="Thuy-Boun P.S."/>
        </authorList>
    </citation>
    <scope>NUCLEOTIDE SEQUENCE [LARGE SCALE GENOMIC DNA]</scope>
    <source>
        <strain evidence="1">F_SG_1</strain>
        <tissue evidence="1">Salivary glands</tissue>
    </source>
</reference>
<dbReference type="AlphaFoldDB" id="A0AAQ4FE02"/>
<organism evidence="1 2">
    <name type="scientific">Amblyomma americanum</name>
    <name type="common">Lone star tick</name>
    <dbReference type="NCBI Taxonomy" id="6943"/>
    <lineage>
        <taxon>Eukaryota</taxon>
        <taxon>Metazoa</taxon>
        <taxon>Ecdysozoa</taxon>
        <taxon>Arthropoda</taxon>
        <taxon>Chelicerata</taxon>
        <taxon>Arachnida</taxon>
        <taxon>Acari</taxon>
        <taxon>Parasitiformes</taxon>
        <taxon>Ixodida</taxon>
        <taxon>Ixodoidea</taxon>
        <taxon>Ixodidae</taxon>
        <taxon>Amblyomminae</taxon>
        <taxon>Amblyomma</taxon>
    </lineage>
</organism>
<keyword evidence="2" id="KW-1185">Reference proteome</keyword>
<accession>A0AAQ4FE02</accession>
<proteinExistence type="predicted"/>
<protein>
    <submittedName>
        <fullName evidence="1">Uncharacterized protein</fullName>
    </submittedName>
</protein>
<dbReference type="Proteomes" id="UP001321473">
    <property type="component" value="Unassembled WGS sequence"/>
</dbReference>